<dbReference type="SUPFAM" id="SSF53056">
    <property type="entry name" value="beta-carbonic anhydrase, cab"/>
    <property type="match status" value="1"/>
</dbReference>
<name>A0A2N0ATQ4_9LEPT</name>
<dbReference type="EMBL" id="JAMQQD010000007">
    <property type="protein sequence ID" value="MCW7516807.1"/>
    <property type="molecule type" value="Genomic_DNA"/>
</dbReference>
<evidence type="ECO:0000256" key="1">
    <source>
        <dbReference type="ARBA" id="ARBA00006217"/>
    </source>
</evidence>
<organism evidence="4 7">
    <name type="scientific">Leptospira levettii</name>
    <dbReference type="NCBI Taxonomy" id="2023178"/>
    <lineage>
        <taxon>Bacteria</taxon>
        <taxon>Pseudomonadati</taxon>
        <taxon>Spirochaetota</taxon>
        <taxon>Spirochaetia</taxon>
        <taxon>Leptospirales</taxon>
        <taxon>Leptospiraceae</taxon>
        <taxon>Leptospira</taxon>
    </lineage>
</organism>
<comment type="similarity">
    <text evidence="1">Belongs to the beta-class carbonic anhydrase family.</text>
</comment>
<dbReference type="Proteomes" id="UP000297352">
    <property type="component" value="Unassembled WGS sequence"/>
</dbReference>
<feature type="binding site" evidence="2">
    <location>
        <position position="75"/>
    </location>
    <ligand>
        <name>Zn(2+)</name>
        <dbReference type="ChEBI" id="CHEBI:29105"/>
    </ligand>
</feature>
<keyword evidence="3" id="KW-0732">Signal</keyword>
<dbReference type="PANTHER" id="PTHR11002:SF79">
    <property type="entry name" value="CARBONIC ANHYDRASE 2"/>
    <property type="match status" value="1"/>
</dbReference>
<feature type="chain" id="PRO_5044383877" evidence="3">
    <location>
        <begin position="22"/>
        <end position="227"/>
    </location>
</feature>
<evidence type="ECO:0000256" key="3">
    <source>
        <dbReference type="SAM" id="SignalP"/>
    </source>
</evidence>
<dbReference type="PANTHER" id="PTHR11002">
    <property type="entry name" value="CARBONIC ANHYDRASE"/>
    <property type="match status" value="1"/>
</dbReference>
<feature type="binding site" evidence="2">
    <location>
        <position position="131"/>
    </location>
    <ligand>
        <name>Zn(2+)</name>
        <dbReference type="ChEBI" id="CHEBI:29105"/>
    </ligand>
</feature>
<evidence type="ECO:0000313" key="5">
    <source>
        <dbReference type="EMBL" id="TGL74682.1"/>
    </source>
</evidence>
<keyword evidence="2" id="KW-0479">Metal-binding</keyword>
<dbReference type="GO" id="GO:0004089">
    <property type="term" value="F:carbonate dehydratase activity"/>
    <property type="evidence" value="ECO:0007669"/>
    <property type="project" value="InterPro"/>
</dbReference>
<dbReference type="Gene3D" id="3.40.1050.10">
    <property type="entry name" value="Carbonic anhydrase"/>
    <property type="match status" value="1"/>
</dbReference>
<accession>A0A2N0ATQ4</accession>
<comment type="caution">
    <text evidence="4">The sequence shown here is derived from an EMBL/GenBank/DDBJ whole genome shotgun (WGS) entry which is preliminary data.</text>
</comment>
<feature type="signal peptide" evidence="3">
    <location>
        <begin position="1"/>
        <end position="21"/>
    </location>
</feature>
<comment type="cofactor">
    <cofactor evidence="2">
        <name>Zn(2+)</name>
        <dbReference type="ChEBI" id="CHEBI:29105"/>
    </cofactor>
    <text evidence="2">Binds 1 zinc ion per subunit.</text>
</comment>
<dbReference type="AlphaFoldDB" id="A0A2N0ATQ4"/>
<dbReference type="SMART" id="SM00947">
    <property type="entry name" value="Pro_CA"/>
    <property type="match status" value="1"/>
</dbReference>
<keyword evidence="6" id="KW-1185">Reference proteome</keyword>
<dbReference type="InterPro" id="IPR001765">
    <property type="entry name" value="Carbonic_anhydrase"/>
</dbReference>
<dbReference type="InterPro" id="IPR036874">
    <property type="entry name" value="Carbonic_anhydrase_sf"/>
</dbReference>
<gene>
    <name evidence="5" type="ORF">EHQ60_01825</name>
    <name evidence="4" type="ORF">ND810_16690</name>
</gene>
<evidence type="ECO:0000313" key="7">
    <source>
        <dbReference type="Proteomes" id="UP001209694"/>
    </source>
</evidence>
<reference evidence="4" key="3">
    <citation type="submission" date="2022-06" db="EMBL/GenBank/DDBJ databases">
        <title>Leptospira isolates from biofilms formed at urban environments.</title>
        <authorList>
            <person name="Ribeiro P.S."/>
            <person name="Sousa T."/>
            <person name="Carvalho N."/>
            <person name="Aburjaile F."/>
            <person name="Neves F."/>
            <person name="Oliveira D."/>
            <person name="Blanco L."/>
            <person name="Lima J."/>
            <person name="Costa F."/>
            <person name="Brenig B."/>
            <person name="Soares S."/>
            <person name="Ramos R."/>
            <person name="Goes-Neto A."/>
            <person name="Matiuzzi M."/>
            <person name="Azevedo V."/>
            <person name="Ristow P."/>
        </authorList>
    </citation>
    <scope>NUCLEOTIDE SEQUENCE</scope>
    <source>
        <strain evidence="4">VSF7</strain>
    </source>
</reference>
<protein>
    <submittedName>
        <fullName evidence="4">Carbonic anhydrase</fullName>
    </submittedName>
</protein>
<dbReference type="CDD" id="cd03378">
    <property type="entry name" value="beta_CA_cladeC"/>
    <property type="match status" value="1"/>
</dbReference>
<dbReference type="GeneID" id="93342551"/>
<dbReference type="Pfam" id="PF00484">
    <property type="entry name" value="Pro_CA"/>
    <property type="match status" value="1"/>
</dbReference>
<keyword evidence="2" id="KW-0862">Zinc</keyword>
<dbReference type="Proteomes" id="UP001209694">
    <property type="component" value="Unassembled WGS sequence"/>
</dbReference>
<evidence type="ECO:0000313" key="4">
    <source>
        <dbReference type="EMBL" id="MCW7516807.1"/>
    </source>
</evidence>
<feature type="binding site" evidence="2">
    <location>
        <position position="77"/>
    </location>
    <ligand>
        <name>Zn(2+)</name>
        <dbReference type="ChEBI" id="CHEBI:29105"/>
    </ligand>
</feature>
<feature type="binding site" evidence="2">
    <location>
        <position position="128"/>
    </location>
    <ligand>
        <name>Zn(2+)</name>
        <dbReference type="ChEBI" id="CHEBI:29105"/>
    </ligand>
</feature>
<dbReference type="EMBL" id="RQGI01000007">
    <property type="protein sequence ID" value="TGL74682.1"/>
    <property type="molecule type" value="Genomic_DNA"/>
</dbReference>
<sequence>MKGTKFLISFLILSISTQVVAQTNSAGISAKDALQKLVEGNLRFVQGKSIRPNQSVDRIKEVSKKQHPFATIVGCSDSRVPNEIIFDQGLGDLFILRTAGQVSTYASWGSIEFSVVVLGVNLIVVLGHTSCGAVGAACKAEDVPGHIIALTNSIKPAAEKVKHMEGDYLDNAVKANVAYQVVSLRKLDPILSKYYNKGQLQIVGAVYDLETGKVNYLSEEYISTITK</sequence>
<dbReference type="GO" id="GO:0008270">
    <property type="term" value="F:zinc ion binding"/>
    <property type="evidence" value="ECO:0007669"/>
    <property type="project" value="InterPro"/>
</dbReference>
<proteinExistence type="inferred from homology"/>
<dbReference type="RefSeq" id="WP_100716028.1">
    <property type="nucleotide sequence ID" value="NZ_JAMQPS010000005.1"/>
</dbReference>
<reference evidence="5" key="1">
    <citation type="submission" date="2018-10" db="EMBL/GenBank/DDBJ databases">
        <authorList>
            <person name="Vincent A.T."/>
            <person name="Schiettekatte O."/>
            <person name="Bourhy P."/>
            <person name="Veyrier F.J."/>
            <person name="Picardeau M."/>
        </authorList>
    </citation>
    <scope>NUCLEOTIDE SEQUENCE</scope>
    <source>
        <strain evidence="5">201702449</strain>
    </source>
</reference>
<reference evidence="5" key="2">
    <citation type="journal article" date="2019" name="PLoS Negl. Trop. Dis.">
        <title>Revisiting the worldwide diversity of Leptospira species in the environment.</title>
        <authorList>
            <person name="Vincent A.T."/>
            <person name="Schiettekatte O."/>
            <person name="Bourhy P."/>
            <person name="Veyrier F.J."/>
            <person name="Picardeau M."/>
        </authorList>
    </citation>
    <scope>NUCLEOTIDE SEQUENCE</scope>
    <source>
        <strain evidence="5">201702449</strain>
    </source>
</reference>
<evidence type="ECO:0000256" key="2">
    <source>
        <dbReference type="PIRSR" id="PIRSR601765-1"/>
    </source>
</evidence>
<evidence type="ECO:0000313" key="6">
    <source>
        <dbReference type="Proteomes" id="UP000297352"/>
    </source>
</evidence>